<sequence>MENNNVDNTNTEVLEGEKSVQEGVDATGKVTLEQFKSTLEDNLECKGYFDSLVDKTVNSRLDKSIESWKSKNLENIINEEINKKYPQKTEAEVKFEEQQKALEKAQEEKRQLELQIKYQDLMARNNLPMDILDFVAGKDIETTITNI</sequence>
<name>A0AAW9J1B5_CLOPF</name>
<feature type="compositionally biased region" description="Low complexity" evidence="2">
    <location>
        <begin position="1"/>
        <end position="13"/>
    </location>
</feature>
<reference evidence="3" key="1">
    <citation type="submission" date="2019-11" db="EMBL/GenBank/DDBJ databases">
        <title>Characterization of Clostridium perfringens isolates from swine manure treated agricultural soils.</title>
        <authorList>
            <person name="Wushke S.T."/>
        </authorList>
    </citation>
    <scope>NUCLEOTIDE SEQUENCE</scope>
    <source>
        <strain evidence="3">X15</strain>
    </source>
</reference>
<gene>
    <name evidence="3" type="ORF">GNF81_17715</name>
</gene>
<dbReference type="Proteomes" id="UP001289066">
    <property type="component" value="Unassembled WGS sequence"/>
</dbReference>
<proteinExistence type="predicted"/>
<keyword evidence="1" id="KW-0175">Coiled coil</keyword>
<evidence type="ECO:0000313" key="4">
    <source>
        <dbReference type="Proteomes" id="UP001289066"/>
    </source>
</evidence>
<organism evidence="3 4">
    <name type="scientific">Clostridium perfringens</name>
    <dbReference type="NCBI Taxonomy" id="1502"/>
    <lineage>
        <taxon>Bacteria</taxon>
        <taxon>Bacillati</taxon>
        <taxon>Bacillota</taxon>
        <taxon>Clostridia</taxon>
        <taxon>Eubacteriales</taxon>
        <taxon>Clostridiaceae</taxon>
        <taxon>Clostridium</taxon>
    </lineage>
</organism>
<feature type="non-terminal residue" evidence="3">
    <location>
        <position position="147"/>
    </location>
</feature>
<dbReference type="InterPro" id="IPR025580">
    <property type="entry name" value="Gp46"/>
</dbReference>
<dbReference type="AlphaFoldDB" id="A0AAW9J1B5"/>
<dbReference type="RefSeq" id="WP_322412977.1">
    <property type="nucleotide sequence ID" value="NZ_WNVG01000647.1"/>
</dbReference>
<evidence type="ECO:0000313" key="3">
    <source>
        <dbReference type="EMBL" id="MDZ5034536.1"/>
    </source>
</evidence>
<dbReference type="Pfam" id="PF14265">
    <property type="entry name" value="DUF4355"/>
    <property type="match status" value="1"/>
</dbReference>
<accession>A0AAW9J1B5</accession>
<protein>
    <submittedName>
        <fullName evidence="3">DUF4355 domain-containing protein</fullName>
    </submittedName>
</protein>
<dbReference type="EMBL" id="WNVG01000647">
    <property type="protein sequence ID" value="MDZ5034536.1"/>
    <property type="molecule type" value="Genomic_DNA"/>
</dbReference>
<evidence type="ECO:0000256" key="2">
    <source>
        <dbReference type="SAM" id="MobiDB-lite"/>
    </source>
</evidence>
<comment type="caution">
    <text evidence="3">The sequence shown here is derived from an EMBL/GenBank/DDBJ whole genome shotgun (WGS) entry which is preliminary data.</text>
</comment>
<feature type="region of interest" description="Disordered" evidence="2">
    <location>
        <begin position="1"/>
        <end position="20"/>
    </location>
</feature>
<feature type="coiled-coil region" evidence="1">
    <location>
        <begin position="88"/>
        <end position="124"/>
    </location>
</feature>
<evidence type="ECO:0000256" key="1">
    <source>
        <dbReference type="SAM" id="Coils"/>
    </source>
</evidence>